<evidence type="ECO:0000256" key="1">
    <source>
        <dbReference type="SAM" id="Phobius"/>
    </source>
</evidence>
<protein>
    <submittedName>
        <fullName evidence="2">Uncharacterized protein</fullName>
    </submittedName>
</protein>
<reference evidence="2 3" key="1">
    <citation type="submission" date="2018-03" db="EMBL/GenBank/DDBJ databases">
        <title>Genome sequence of Clostridium liquoris DSM 100320.</title>
        <authorList>
            <person name="Poehlein A."/>
            <person name="Daniel R."/>
        </authorList>
    </citation>
    <scope>NUCLEOTIDE SEQUENCE [LARGE SCALE GENOMIC DNA]</scope>
    <source>
        <strain evidence="2 3">DSM 100320</strain>
    </source>
</reference>
<dbReference type="AlphaFoldDB" id="A0A2T0B1W5"/>
<keyword evidence="1" id="KW-0812">Transmembrane</keyword>
<sequence length="40" mass="4959">MEFNNILEKYIAGIKNKLSFVEYIYSFMSILYIYMWIKIK</sequence>
<evidence type="ECO:0000313" key="3">
    <source>
        <dbReference type="Proteomes" id="UP000239706"/>
    </source>
</evidence>
<proteinExistence type="predicted"/>
<evidence type="ECO:0000313" key="2">
    <source>
        <dbReference type="EMBL" id="PRR77640.1"/>
    </source>
</evidence>
<name>A0A2T0B1W5_9CLOT</name>
<dbReference type="EMBL" id="PVXO01000060">
    <property type="protein sequence ID" value="PRR77640.1"/>
    <property type="molecule type" value="Genomic_DNA"/>
</dbReference>
<accession>A0A2T0B1W5</accession>
<keyword evidence="1" id="KW-1133">Transmembrane helix</keyword>
<keyword evidence="3" id="KW-1185">Reference proteome</keyword>
<organism evidence="2 3">
    <name type="scientific">Clostridium liquoris</name>
    <dbReference type="NCBI Taxonomy" id="1289519"/>
    <lineage>
        <taxon>Bacteria</taxon>
        <taxon>Bacillati</taxon>
        <taxon>Bacillota</taxon>
        <taxon>Clostridia</taxon>
        <taxon>Eubacteriales</taxon>
        <taxon>Clostridiaceae</taxon>
        <taxon>Clostridium</taxon>
    </lineage>
</organism>
<dbReference type="Proteomes" id="UP000239706">
    <property type="component" value="Unassembled WGS sequence"/>
</dbReference>
<comment type="caution">
    <text evidence="2">The sequence shown here is derived from an EMBL/GenBank/DDBJ whole genome shotgun (WGS) entry which is preliminary data.</text>
</comment>
<feature type="transmembrane region" description="Helical" evidence="1">
    <location>
        <begin position="20"/>
        <end position="37"/>
    </location>
</feature>
<keyword evidence="1" id="KW-0472">Membrane</keyword>
<gene>
    <name evidence="2" type="ORF">CLLI_22030</name>
</gene>